<comment type="function">
    <text evidence="1">Decomposes hydrogen peroxide into water and oxygen; serves to protect cells from the toxic effects of hydrogen peroxide.</text>
</comment>
<reference evidence="3 4" key="1">
    <citation type="submission" date="2017-05" db="EMBL/GenBank/DDBJ databases">
        <title>Complete and WGS of Bordetella genogroups.</title>
        <authorList>
            <person name="Spilker T."/>
            <person name="LiPuma J."/>
        </authorList>
    </citation>
    <scope>NUCLEOTIDE SEQUENCE [LARGE SCALE GENOMIC DNA]</scope>
    <source>
        <strain evidence="3 4">AU10456</strain>
    </source>
</reference>
<dbReference type="GO" id="GO:0020037">
    <property type="term" value="F:heme binding"/>
    <property type="evidence" value="ECO:0007669"/>
    <property type="project" value="InterPro"/>
</dbReference>
<dbReference type="EMBL" id="NEVP01000006">
    <property type="protein sequence ID" value="OZI52062.1"/>
    <property type="molecule type" value="Genomic_DNA"/>
</dbReference>
<dbReference type="OrthoDB" id="336698at2"/>
<dbReference type="Proteomes" id="UP000216913">
    <property type="component" value="Unassembled WGS sequence"/>
</dbReference>
<gene>
    <name evidence="3" type="ORF">CAL25_11215</name>
</gene>
<keyword evidence="4" id="KW-1185">Reference proteome</keyword>
<name>A0A261TSD9_9BORD</name>
<dbReference type="RefSeq" id="WP_094800019.1">
    <property type="nucleotide sequence ID" value="NZ_NEVP01000006.1"/>
</dbReference>
<accession>A0A261TSD9</accession>
<evidence type="ECO:0000313" key="3">
    <source>
        <dbReference type="EMBL" id="OZI52062.1"/>
    </source>
</evidence>
<dbReference type="AlphaFoldDB" id="A0A261TSD9"/>
<evidence type="ECO:0000256" key="2">
    <source>
        <dbReference type="SAM" id="MobiDB-lite"/>
    </source>
</evidence>
<comment type="caution">
    <text evidence="3">The sequence shown here is derived from an EMBL/GenBank/DDBJ whole genome shotgun (WGS) entry which is preliminary data.</text>
</comment>
<proteinExistence type="predicted"/>
<evidence type="ECO:0008006" key="5">
    <source>
        <dbReference type="Google" id="ProtNLM"/>
    </source>
</evidence>
<dbReference type="SUPFAM" id="SSF56634">
    <property type="entry name" value="Heme-dependent catalase-like"/>
    <property type="match status" value="1"/>
</dbReference>
<sequence length="333" mass="37068">MIEYAKAADIACIENVFIDQVQKKRIAAGQCPARRPVFLRLHGIAHAYLDVLPVPEGIAAIGLFAKPARHTAWVRFSSDIPDGKPDFKSTVGVSFKLFDVPGKKSLEPDQHAPTVDFLFQNYPVFFVDDAAGFCRFLQDSKSYIAQHPATGKILAEMEKVVPTVLGEKVWSVIPFRFGNTYCKYLLEPEHVPDPGSPDYNDPDYLAKDLQLRLANQSFRYRLLIQLQRDPLRMPLDRATQDWAESLSAPVHVATLTLPAQNINAHSQAVYGEGLAFNPARTLRGFEAVGSIAEARRLIYRVSADLRRDVNGQVVGEPQVPRPEVLPVTPANQP</sequence>
<protein>
    <recommendedName>
        <fullName evidence="5">Catalase</fullName>
    </recommendedName>
</protein>
<evidence type="ECO:0000256" key="1">
    <source>
        <dbReference type="ARBA" id="ARBA00002974"/>
    </source>
</evidence>
<feature type="region of interest" description="Disordered" evidence="2">
    <location>
        <begin position="314"/>
        <end position="333"/>
    </location>
</feature>
<organism evidence="3 4">
    <name type="scientific">Bordetella genomosp. 5</name>
    <dbReference type="NCBI Taxonomy" id="1395608"/>
    <lineage>
        <taxon>Bacteria</taxon>
        <taxon>Pseudomonadati</taxon>
        <taxon>Pseudomonadota</taxon>
        <taxon>Betaproteobacteria</taxon>
        <taxon>Burkholderiales</taxon>
        <taxon>Alcaligenaceae</taxon>
        <taxon>Bordetella</taxon>
    </lineage>
</organism>
<dbReference type="Gene3D" id="2.40.180.10">
    <property type="entry name" value="Catalase core domain"/>
    <property type="match status" value="1"/>
</dbReference>
<dbReference type="InterPro" id="IPR020835">
    <property type="entry name" value="Catalase_sf"/>
</dbReference>
<evidence type="ECO:0000313" key="4">
    <source>
        <dbReference type="Proteomes" id="UP000216913"/>
    </source>
</evidence>